<dbReference type="EMBL" id="SAYK01000004">
    <property type="protein sequence ID" value="TXJ60725.1"/>
    <property type="molecule type" value="Genomic_DNA"/>
</dbReference>
<dbReference type="GO" id="GO:0006260">
    <property type="term" value="P:DNA replication"/>
    <property type="evidence" value="ECO:0007669"/>
    <property type="project" value="InterPro"/>
</dbReference>
<evidence type="ECO:0000256" key="3">
    <source>
        <dbReference type="RuleBase" id="RU000524"/>
    </source>
</evidence>
<dbReference type="Proteomes" id="UP000322188">
    <property type="component" value="Unassembled WGS sequence"/>
</dbReference>
<comment type="subunit">
    <text evidence="2">Homotetramer.</text>
</comment>
<feature type="region of interest" description="Disordered" evidence="4">
    <location>
        <begin position="110"/>
        <end position="145"/>
    </location>
</feature>
<organism evidence="5 8">
    <name type="scientific">Brachyspira aalborgi</name>
    <dbReference type="NCBI Taxonomy" id="29522"/>
    <lineage>
        <taxon>Bacteria</taxon>
        <taxon>Pseudomonadati</taxon>
        <taxon>Spirochaetota</taxon>
        <taxon>Spirochaetia</taxon>
        <taxon>Brachyspirales</taxon>
        <taxon>Brachyspiraceae</taxon>
        <taxon>Brachyspira</taxon>
    </lineage>
</organism>
<reference evidence="7 8" key="1">
    <citation type="journal article" date="1992" name="Lakartidningen">
        <title>[Penicillin V and not amoxicillin is the first choice preparation in acute otitis].</title>
        <authorList>
            <person name="Kamme C."/>
            <person name="Lundgren K."/>
            <person name="Prellner K."/>
        </authorList>
    </citation>
    <scope>NUCLEOTIDE SEQUENCE [LARGE SCALE GENOMIC DNA]</scope>
    <source>
        <strain evidence="6 7">PC2022III</strain>
        <strain evidence="5 8">PC4580III</strain>
    </source>
</reference>
<sequence length="145" mass="15986">MFSDLNNIMLVGRLTKNPETKYLPSGNEVIEFSIANNYYVKSKNSNDVNYFDVVAYNKFAETLAKYLTKGKQVIINGTLRQERWQDKDTNTARSKIKIILQSIQILGSAPGGGASSPNMDATYAPSSMGNSVDIGGFSDDDEVPF</sequence>
<evidence type="ECO:0000313" key="6">
    <source>
        <dbReference type="EMBL" id="TXJ60725.1"/>
    </source>
</evidence>
<dbReference type="AlphaFoldDB" id="A0A5C8ELD9"/>
<dbReference type="SUPFAM" id="SSF50249">
    <property type="entry name" value="Nucleic acid-binding proteins"/>
    <property type="match status" value="1"/>
</dbReference>
<evidence type="ECO:0000313" key="7">
    <source>
        <dbReference type="Proteomes" id="UP000322188"/>
    </source>
</evidence>
<dbReference type="CDD" id="cd04496">
    <property type="entry name" value="SSB_OBF"/>
    <property type="match status" value="1"/>
</dbReference>
<evidence type="ECO:0000256" key="2">
    <source>
        <dbReference type="HAMAP-Rule" id="MF_00984"/>
    </source>
</evidence>
<comment type="caution">
    <text evidence="2">Lacks conserved residue(s) required for the propagation of feature annotation.</text>
</comment>
<dbReference type="InterPro" id="IPR012340">
    <property type="entry name" value="NA-bd_OB-fold"/>
</dbReference>
<dbReference type="Proteomes" id="UP000322814">
    <property type="component" value="Unassembled WGS sequence"/>
</dbReference>
<dbReference type="InterPro" id="IPR011344">
    <property type="entry name" value="ssDNA-bd"/>
</dbReference>
<gene>
    <name evidence="5" type="primary">ssb</name>
    <name evidence="6" type="ORF">EPJ74_05860</name>
    <name evidence="5" type="ORF">EPJ78_03515</name>
</gene>
<dbReference type="NCBIfam" id="TIGR00621">
    <property type="entry name" value="ssb"/>
    <property type="match status" value="1"/>
</dbReference>
<accession>A0A5C8ELD9</accession>
<dbReference type="GO" id="GO:0003697">
    <property type="term" value="F:single-stranded DNA binding"/>
    <property type="evidence" value="ECO:0007669"/>
    <property type="project" value="UniProtKB-UniRule"/>
</dbReference>
<keyword evidence="1 2" id="KW-0238">DNA-binding</keyword>
<evidence type="ECO:0000313" key="8">
    <source>
        <dbReference type="Proteomes" id="UP000322814"/>
    </source>
</evidence>
<dbReference type="InterPro" id="IPR000424">
    <property type="entry name" value="Primosome_PriB/ssb"/>
</dbReference>
<proteinExistence type="inferred from homology"/>
<dbReference type="PROSITE" id="PS50935">
    <property type="entry name" value="SSB"/>
    <property type="match status" value="1"/>
</dbReference>
<dbReference type="Gene3D" id="2.40.50.140">
    <property type="entry name" value="Nucleic acid-binding proteins"/>
    <property type="match status" value="1"/>
</dbReference>
<evidence type="ECO:0000256" key="1">
    <source>
        <dbReference type="ARBA" id="ARBA00023125"/>
    </source>
</evidence>
<dbReference type="GO" id="GO:0009295">
    <property type="term" value="C:nucleoid"/>
    <property type="evidence" value="ECO:0007669"/>
    <property type="project" value="TreeGrafter"/>
</dbReference>
<evidence type="ECO:0000313" key="5">
    <source>
        <dbReference type="EMBL" id="TXJ37791.1"/>
    </source>
</evidence>
<dbReference type="EMBL" id="SAYB01000003">
    <property type="protein sequence ID" value="TXJ37791.1"/>
    <property type="molecule type" value="Genomic_DNA"/>
</dbReference>
<protein>
    <recommendedName>
        <fullName evidence="2 3">Single-stranded DNA-binding protein</fullName>
        <shortName evidence="2">SSB</shortName>
    </recommendedName>
</protein>
<dbReference type="GeneID" id="61066833"/>
<dbReference type="HAMAP" id="MF_00984">
    <property type="entry name" value="SSB"/>
    <property type="match status" value="1"/>
</dbReference>
<comment type="caution">
    <text evidence="5">The sequence shown here is derived from an EMBL/GenBank/DDBJ whole genome shotgun (WGS) entry which is preliminary data.</text>
</comment>
<name>A0A5C8ELD9_9SPIR</name>
<dbReference type="PANTHER" id="PTHR10302:SF27">
    <property type="entry name" value="SINGLE-STRANDED DNA-BINDING PROTEIN"/>
    <property type="match status" value="1"/>
</dbReference>
<dbReference type="PANTHER" id="PTHR10302">
    <property type="entry name" value="SINGLE-STRANDED DNA-BINDING PROTEIN"/>
    <property type="match status" value="1"/>
</dbReference>
<dbReference type="RefSeq" id="WP_147560364.1">
    <property type="nucleotide sequence ID" value="NZ_SAYB01000003.1"/>
</dbReference>
<reference evidence="5" key="2">
    <citation type="submission" date="2019-01" db="EMBL/GenBank/DDBJ databases">
        <authorList>
            <person name="Thorell K."/>
        </authorList>
    </citation>
    <scope>NUCLEOTIDE SEQUENCE</scope>
    <source>
        <strain evidence="6">PC2022III</strain>
        <strain evidence="5">PC4580III</strain>
    </source>
</reference>
<evidence type="ECO:0000256" key="4">
    <source>
        <dbReference type="SAM" id="MobiDB-lite"/>
    </source>
</evidence>
<dbReference type="Pfam" id="PF00436">
    <property type="entry name" value="SSB"/>
    <property type="match status" value="1"/>
</dbReference>